<evidence type="ECO:0000256" key="2">
    <source>
        <dbReference type="SAM" id="Phobius"/>
    </source>
</evidence>
<keyword evidence="5" id="KW-1185">Reference proteome</keyword>
<proteinExistence type="predicted"/>
<feature type="transmembrane region" description="Helical" evidence="2">
    <location>
        <begin position="334"/>
        <end position="360"/>
    </location>
</feature>
<dbReference type="PANTHER" id="PTHR33133:SF1">
    <property type="entry name" value="EXPRESSED PROTEIN-RELATED"/>
    <property type="match status" value="1"/>
</dbReference>
<feature type="transmembrane region" description="Helical" evidence="2">
    <location>
        <begin position="108"/>
        <end position="131"/>
    </location>
</feature>
<feature type="transmembrane region" description="Helical" evidence="2">
    <location>
        <begin position="209"/>
        <end position="233"/>
    </location>
</feature>
<evidence type="ECO:0000313" key="4">
    <source>
        <dbReference type="EMBL" id="MFI1965939.1"/>
    </source>
</evidence>
<name>A0ABW7UX73_9ACTN</name>
<dbReference type="PANTHER" id="PTHR33133">
    <property type="entry name" value="OS08G0107100 PROTEIN-RELATED"/>
    <property type="match status" value="1"/>
</dbReference>
<reference evidence="4 5" key="1">
    <citation type="submission" date="2024-10" db="EMBL/GenBank/DDBJ databases">
        <title>The Natural Products Discovery Center: Release of the First 8490 Sequenced Strains for Exploring Actinobacteria Biosynthetic Diversity.</title>
        <authorList>
            <person name="Kalkreuter E."/>
            <person name="Kautsar S.A."/>
            <person name="Yang D."/>
            <person name="Bader C.D."/>
            <person name="Teijaro C.N."/>
            <person name="Fluegel L."/>
            <person name="Davis C.M."/>
            <person name="Simpson J.R."/>
            <person name="Lauterbach L."/>
            <person name="Steele A.D."/>
            <person name="Gui C."/>
            <person name="Meng S."/>
            <person name="Li G."/>
            <person name="Viehrig K."/>
            <person name="Ye F."/>
            <person name="Su P."/>
            <person name="Kiefer A.F."/>
            <person name="Nichols A."/>
            <person name="Cepeda A.J."/>
            <person name="Yan W."/>
            <person name="Fan B."/>
            <person name="Jiang Y."/>
            <person name="Adhikari A."/>
            <person name="Zheng C.-J."/>
            <person name="Schuster L."/>
            <person name="Cowan T.M."/>
            <person name="Smanski M.J."/>
            <person name="Chevrette M.G."/>
            <person name="De Carvalho L.P.S."/>
            <person name="Shen B."/>
        </authorList>
    </citation>
    <scope>NUCLEOTIDE SEQUENCE [LARGE SCALE GENOMIC DNA]</scope>
    <source>
        <strain evidence="4 5">NPDC020327</strain>
    </source>
</reference>
<organism evidence="4 5">
    <name type="scientific">Streptomyces pathocidini</name>
    <dbReference type="NCBI Taxonomy" id="1650571"/>
    <lineage>
        <taxon>Bacteria</taxon>
        <taxon>Bacillati</taxon>
        <taxon>Actinomycetota</taxon>
        <taxon>Actinomycetes</taxon>
        <taxon>Kitasatosporales</taxon>
        <taxon>Streptomycetaceae</taxon>
        <taxon>Streptomyces</taxon>
    </lineage>
</organism>
<accession>A0ABW7UX73</accession>
<dbReference type="Proteomes" id="UP001611548">
    <property type="component" value="Unassembled WGS sequence"/>
</dbReference>
<comment type="caution">
    <text evidence="4">The sequence shown here is derived from an EMBL/GenBank/DDBJ whole genome shotgun (WGS) entry which is preliminary data.</text>
</comment>
<protein>
    <submittedName>
        <fullName evidence="4">Glycerophosphoryl diester phosphodiesterase membrane domain-containing protein</fullName>
    </submittedName>
</protein>
<feature type="region of interest" description="Disordered" evidence="1">
    <location>
        <begin position="1"/>
        <end position="72"/>
    </location>
</feature>
<dbReference type="InterPro" id="IPR057169">
    <property type="entry name" value="DUF7847"/>
</dbReference>
<feature type="transmembrane region" description="Helical" evidence="2">
    <location>
        <begin position="167"/>
        <end position="189"/>
    </location>
</feature>
<dbReference type="EMBL" id="JBIRWE010000007">
    <property type="protein sequence ID" value="MFI1965939.1"/>
    <property type="molecule type" value="Genomic_DNA"/>
</dbReference>
<dbReference type="RefSeq" id="WP_398718697.1">
    <property type="nucleotide sequence ID" value="NZ_JBIRWE010000007.1"/>
</dbReference>
<keyword evidence="2" id="KW-0812">Transmembrane</keyword>
<sequence length="382" mass="39475">MNDSPGWASPGSSPSDDQGRNTPAPASPPPDPGNTPGWGPQGGQSGWYGPAGGYGGPGGGWGGQNGWHAGWTQTPAAAKPGVIPLRPIALGEILDGAIATIRVHWRTVLPISIGIAAISEAINVVATGLWFTDTESIKALENDTSPTFSEVVDVARDGMVGGAVTGLIGLLAAFLATALLTTVISKAILGRPTSITETWRATAPRLSQLLALFFLLFLLIAAVLAVGVGPGAILAGTGNREGGTALIALGTLIALVAIVWLWTRFSLAIPALVLEKQSALASLRRSAKLVRGSWWRIFGIQLLTSLLAFLLAAAIAVPATVINFGLGDRLWPSLIVTGIASVIASTATLPLNANVIALLYTDQRIRRESLDLELARAAGFSL</sequence>
<feature type="compositionally biased region" description="Low complexity" evidence="1">
    <location>
        <begin position="1"/>
        <end position="24"/>
    </location>
</feature>
<feature type="transmembrane region" description="Helical" evidence="2">
    <location>
        <begin position="245"/>
        <end position="273"/>
    </location>
</feature>
<gene>
    <name evidence="4" type="ORF">ACH429_17825</name>
</gene>
<feature type="transmembrane region" description="Helical" evidence="2">
    <location>
        <begin position="294"/>
        <end position="322"/>
    </location>
</feature>
<keyword evidence="2" id="KW-1133">Transmembrane helix</keyword>
<evidence type="ECO:0000313" key="5">
    <source>
        <dbReference type="Proteomes" id="UP001611548"/>
    </source>
</evidence>
<evidence type="ECO:0000259" key="3">
    <source>
        <dbReference type="Pfam" id="PF25231"/>
    </source>
</evidence>
<feature type="domain" description="DUF7847" evidence="3">
    <location>
        <begin position="148"/>
        <end position="357"/>
    </location>
</feature>
<keyword evidence="2" id="KW-0472">Membrane</keyword>
<dbReference type="Pfam" id="PF25231">
    <property type="entry name" value="DUF7847"/>
    <property type="match status" value="1"/>
</dbReference>
<evidence type="ECO:0000256" key="1">
    <source>
        <dbReference type="SAM" id="MobiDB-lite"/>
    </source>
</evidence>
<feature type="compositionally biased region" description="Gly residues" evidence="1">
    <location>
        <begin position="39"/>
        <end position="65"/>
    </location>
</feature>